<proteinExistence type="predicted"/>
<dbReference type="KEGG" id="acan:ACA1_238850"/>
<protein>
    <submittedName>
        <fullName evidence="1">Uncharacterized protein</fullName>
    </submittedName>
</protein>
<evidence type="ECO:0000313" key="2">
    <source>
        <dbReference type="Proteomes" id="UP000011083"/>
    </source>
</evidence>
<sequence>MERVKLIDFEFSLSPGSSTDDVGIALLNVFAAGLVLLEELLDIQYLYEHQRESEALTAYLAQLMAEGLSHKERCDRLASKLKAMRLKCGKRPPVVLLGEEAGAMALDLVHKLTQHSARIVVFPFESDMYMYITTLICIHDNKP</sequence>
<gene>
    <name evidence="1" type="ORF">ACA1_238850</name>
</gene>
<dbReference type="EMBL" id="KB008093">
    <property type="protein sequence ID" value="ELR13320.1"/>
    <property type="molecule type" value="Genomic_DNA"/>
</dbReference>
<dbReference type="RefSeq" id="XP_004335333.1">
    <property type="nucleotide sequence ID" value="XM_004335285.1"/>
</dbReference>
<reference evidence="1 2" key="1">
    <citation type="journal article" date="2013" name="Genome Biol.">
        <title>Genome of Acanthamoeba castellanii highlights extensive lateral gene transfer and early evolution of tyrosine kinase signaling.</title>
        <authorList>
            <person name="Clarke M."/>
            <person name="Lohan A.J."/>
            <person name="Liu B."/>
            <person name="Lagkouvardos I."/>
            <person name="Roy S."/>
            <person name="Zafar N."/>
            <person name="Bertelli C."/>
            <person name="Schilde C."/>
            <person name="Kianianmomeni A."/>
            <person name="Burglin T.R."/>
            <person name="Frech C."/>
            <person name="Turcotte B."/>
            <person name="Kopec K.O."/>
            <person name="Synnott J.M."/>
            <person name="Choo C."/>
            <person name="Paponov I."/>
            <person name="Finkler A."/>
            <person name="Soon Heng Tan C."/>
            <person name="Hutchins A.P."/>
            <person name="Weinmeier T."/>
            <person name="Rattei T."/>
            <person name="Chu J.S."/>
            <person name="Gimenez G."/>
            <person name="Irimia M."/>
            <person name="Rigden D.J."/>
            <person name="Fitzpatrick D.A."/>
            <person name="Lorenzo-Morales J."/>
            <person name="Bateman A."/>
            <person name="Chiu C.H."/>
            <person name="Tang P."/>
            <person name="Hegemann P."/>
            <person name="Fromm H."/>
            <person name="Raoult D."/>
            <person name="Greub G."/>
            <person name="Miranda-Saavedra D."/>
            <person name="Chen N."/>
            <person name="Nash P."/>
            <person name="Ginger M.L."/>
            <person name="Horn M."/>
            <person name="Schaap P."/>
            <person name="Caler L."/>
            <person name="Loftus B."/>
        </authorList>
    </citation>
    <scope>NUCLEOTIDE SEQUENCE [LARGE SCALE GENOMIC DNA]</scope>
    <source>
        <strain evidence="1 2">Neff</strain>
    </source>
</reference>
<dbReference type="Proteomes" id="UP000011083">
    <property type="component" value="Unassembled WGS sequence"/>
</dbReference>
<name>L8GJR8_ACACF</name>
<evidence type="ECO:0000313" key="1">
    <source>
        <dbReference type="EMBL" id="ELR13320.1"/>
    </source>
</evidence>
<dbReference type="GeneID" id="14913970"/>
<accession>L8GJR8</accession>
<dbReference type="AlphaFoldDB" id="L8GJR8"/>
<dbReference type="VEuPathDB" id="AmoebaDB:ACA1_238850"/>
<organism evidence="1 2">
    <name type="scientific">Acanthamoeba castellanii (strain ATCC 30010 / Neff)</name>
    <dbReference type="NCBI Taxonomy" id="1257118"/>
    <lineage>
        <taxon>Eukaryota</taxon>
        <taxon>Amoebozoa</taxon>
        <taxon>Discosea</taxon>
        <taxon>Longamoebia</taxon>
        <taxon>Centramoebida</taxon>
        <taxon>Acanthamoebidae</taxon>
        <taxon>Acanthamoeba</taxon>
    </lineage>
</organism>
<keyword evidence="2" id="KW-1185">Reference proteome</keyword>